<evidence type="ECO:0000256" key="1">
    <source>
        <dbReference type="ARBA" id="ARBA00004496"/>
    </source>
</evidence>
<dbReference type="InterPro" id="IPR047187">
    <property type="entry name" value="SF1_C_Upf1"/>
</dbReference>
<dbReference type="PANTHER" id="PTHR10887:SF445">
    <property type="entry name" value="NFX1-TYPE ZINC FINGER-CONTAINING PROTEIN 1"/>
    <property type="match status" value="1"/>
</dbReference>
<dbReference type="GO" id="GO:0004386">
    <property type="term" value="F:helicase activity"/>
    <property type="evidence" value="ECO:0007669"/>
    <property type="project" value="InterPro"/>
</dbReference>
<protein>
    <recommendedName>
        <fullName evidence="9">RZ-type domain-containing protein</fullName>
    </recommendedName>
</protein>
<dbReference type="FunFam" id="3.40.50.300:FF:001660">
    <property type="entry name" value="NF-X1 finger and helicase protein, putative"/>
    <property type="match status" value="1"/>
</dbReference>
<dbReference type="OrthoDB" id="2423195at2759"/>
<dbReference type="CDD" id="cd06008">
    <property type="entry name" value="NF-X1-zinc-finger"/>
    <property type="match status" value="1"/>
</dbReference>
<reference evidence="10" key="1">
    <citation type="journal article" date="2021" name="Nat. Commun.">
        <title>Genetic determinants of endophytism in the Arabidopsis root mycobiome.</title>
        <authorList>
            <person name="Mesny F."/>
            <person name="Miyauchi S."/>
            <person name="Thiergart T."/>
            <person name="Pickel B."/>
            <person name="Atanasova L."/>
            <person name="Karlsson M."/>
            <person name="Huettel B."/>
            <person name="Barry K.W."/>
            <person name="Haridas S."/>
            <person name="Chen C."/>
            <person name="Bauer D."/>
            <person name="Andreopoulos W."/>
            <person name="Pangilinan J."/>
            <person name="LaButti K."/>
            <person name="Riley R."/>
            <person name="Lipzen A."/>
            <person name="Clum A."/>
            <person name="Drula E."/>
            <person name="Henrissat B."/>
            <person name="Kohler A."/>
            <person name="Grigoriev I.V."/>
            <person name="Martin F.M."/>
            <person name="Hacquard S."/>
        </authorList>
    </citation>
    <scope>NUCLEOTIDE SEQUENCE</scope>
    <source>
        <strain evidence="10">MPI-SDFR-AT-0117</strain>
    </source>
</reference>
<keyword evidence="4" id="KW-0677">Repeat</keyword>
<evidence type="ECO:0000313" key="10">
    <source>
        <dbReference type="EMBL" id="KAH6677816.1"/>
    </source>
</evidence>
<keyword evidence="6" id="KW-0547">Nucleotide-binding</keyword>
<name>A0A9P8V6A5_9PEZI</name>
<dbReference type="SMART" id="SM00438">
    <property type="entry name" value="ZnF_NFX"/>
    <property type="match status" value="5"/>
</dbReference>
<evidence type="ECO:0000313" key="11">
    <source>
        <dbReference type="Proteomes" id="UP000770015"/>
    </source>
</evidence>
<dbReference type="EMBL" id="JAGSXJ010000022">
    <property type="protein sequence ID" value="KAH6677816.1"/>
    <property type="molecule type" value="Genomic_DNA"/>
</dbReference>
<dbReference type="InterPro" id="IPR027417">
    <property type="entry name" value="P-loop_NTPase"/>
</dbReference>
<dbReference type="SUPFAM" id="SSF52540">
    <property type="entry name" value="P-loop containing nucleoside triphosphate hydrolases"/>
    <property type="match status" value="1"/>
</dbReference>
<proteinExistence type="predicted"/>
<evidence type="ECO:0000256" key="7">
    <source>
        <dbReference type="ARBA" id="ARBA00022833"/>
    </source>
</evidence>
<dbReference type="GO" id="GO:0005737">
    <property type="term" value="C:cytoplasm"/>
    <property type="evidence" value="ECO:0007669"/>
    <property type="project" value="UniProtKB-SubCell"/>
</dbReference>
<dbReference type="CDD" id="cd17936">
    <property type="entry name" value="EEXXEc_NFX1"/>
    <property type="match status" value="1"/>
</dbReference>
<keyword evidence="7" id="KW-0862">Zinc</keyword>
<evidence type="ECO:0000259" key="9">
    <source>
        <dbReference type="PROSITE" id="PS51981"/>
    </source>
</evidence>
<feature type="domain" description="RZ-type" evidence="9">
    <location>
        <begin position="1716"/>
        <end position="1791"/>
    </location>
</feature>
<dbReference type="GO" id="GO:0031048">
    <property type="term" value="P:regulatory ncRNA-mediated heterochromatin formation"/>
    <property type="evidence" value="ECO:0007669"/>
    <property type="project" value="TreeGrafter"/>
</dbReference>
<evidence type="ECO:0000256" key="4">
    <source>
        <dbReference type="ARBA" id="ARBA00022737"/>
    </source>
</evidence>
<keyword evidence="6" id="KW-0067">ATP-binding</keyword>
<comment type="caution">
    <text evidence="10">The sequence shown here is derived from an EMBL/GenBank/DDBJ whole genome shotgun (WGS) entry which is preliminary data.</text>
</comment>
<keyword evidence="6" id="KW-0378">Hydrolase</keyword>
<gene>
    <name evidence="10" type="ORF">F5X68DRAFT_245533</name>
</gene>
<accession>A0A9P8V6A5</accession>
<dbReference type="PROSITE" id="PS51981">
    <property type="entry name" value="ZF_RZ"/>
    <property type="match status" value="1"/>
</dbReference>
<dbReference type="InterPro" id="IPR000967">
    <property type="entry name" value="Znf_NFX1"/>
</dbReference>
<dbReference type="Pfam" id="PF20173">
    <property type="entry name" value="ZnF_RZ-type"/>
    <property type="match status" value="1"/>
</dbReference>
<dbReference type="Pfam" id="PF13087">
    <property type="entry name" value="AAA_12"/>
    <property type="match status" value="1"/>
</dbReference>
<evidence type="ECO:0000256" key="3">
    <source>
        <dbReference type="ARBA" id="ARBA00022723"/>
    </source>
</evidence>
<evidence type="ECO:0000256" key="2">
    <source>
        <dbReference type="ARBA" id="ARBA00022490"/>
    </source>
</evidence>
<dbReference type="Pfam" id="PF13086">
    <property type="entry name" value="AAA_11"/>
    <property type="match status" value="1"/>
</dbReference>
<dbReference type="CDD" id="cd18808">
    <property type="entry name" value="SF1_C_Upf1"/>
    <property type="match status" value="1"/>
</dbReference>
<dbReference type="InterPro" id="IPR041677">
    <property type="entry name" value="DNA2/NAM7_AAA_11"/>
</dbReference>
<comment type="subcellular location">
    <subcellularLocation>
        <location evidence="1">Cytoplasm</location>
    </subcellularLocation>
</comment>
<evidence type="ECO:0000256" key="6">
    <source>
        <dbReference type="ARBA" id="ARBA00022806"/>
    </source>
</evidence>
<dbReference type="InterPro" id="IPR045055">
    <property type="entry name" value="DNA2/NAM7-like"/>
</dbReference>
<evidence type="ECO:0000256" key="8">
    <source>
        <dbReference type="ARBA" id="ARBA00022859"/>
    </source>
</evidence>
<dbReference type="GO" id="GO:0002376">
    <property type="term" value="P:immune system process"/>
    <property type="evidence" value="ECO:0007669"/>
    <property type="project" value="UniProtKB-KW"/>
</dbReference>
<keyword evidence="6" id="KW-0347">Helicase</keyword>
<dbReference type="GO" id="GO:0031380">
    <property type="term" value="C:nuclear RNA-directed RNA polymerase complex"/>
    <property type="evidence" value="ECO:0007669"/>
    <property type="project" value="TreeGrafter"/>
</dbReference>
<dbReference type="InterPro" id="IPR041679">
    <property type="entry name" value="DNA2/NAM7-like_C"/>
</dbReference>
<dbReference type="InterPro" id="IPR046439">
    <property type="entry name" value="ZF_RZ_dom"/>
</dbReference>
<organism evidence="10 11">
    <name type="scientific">Plectosphaerella plurivora</name>
    <dbReference type="NCBI Taxonomy" id="936078"/>
    <lineage>
        <taxon>Eukaryota</taxon>
        <taxon>Fungi</taxon>
        <taxon>Dikarya</taxon>
        <taxon>Ascomycota</taxon>
        <taxon>Pezizomycotina</taxon>
        <taxon>Sordariomycetes</taxon>
        <taxon>Hypocreomycetidae</taxon>
        <taxon>Glomerellales</taxon>
        <taxon>Plectosphaerellaceae</taxon>
        <taxon>Plectosphaerella</taxon>
    </lineage>
</organism>
<dbReference type="Gene3D" id="3.40.50.300">
    <property type="entry name" value="P-loop containing nucleotide triphosphate hydrolases"/>
    <property type="match status" value="2"/>
</dbReference>
<evidence type="ECO:0000256" key="5">
    <source>
        <dbReference type="ARBA" id="ARBA00022771"/>
    </source>
</evidence>
<dbReference type="PANTHER" id="PTHR10887">
    <property type="entry name" value="DNA2/NAM7 HELICASE FAMILY"/>
    <property type="match status" value="1"/>
</dbReference>
<dbReference type="GO" id="GO:0008270">
    <property type="term" value="F:zinc ion binding"/>
    <property type="evidence" value="ECO:0007669"/>
    <property type="project" value="UniProtKB-KW"/>
</dbReference>
<keyword evidence="5" id="KW-0863">Zinc-finger</keyword>
<keyword evidence="11" id="KW-1185">Reference proteome</keyword>
<sequence>MSWNGSGQNWRGRGRGTLASDDCLTTVTRLVQGVGIVDSFQERQDYLTNTIMPLFHVLSHPQVIDSFVLEQEVGILFRCLLGVEGVRFSSLFGFIFSVIGESLGSLKEPDLQALSTSAEIFAKLVDSSVSNIVNPAFIRVAERFATLLDQLPDTQPGFWQIQTTNYVDYARRRLGIGQDLPEKGTASPTPVDRAQFFLGQDLPGALSIRGLRHDNDHADIQDISVMPTMEEIDSERDEYLPTLTSRSHLAGAQGLLDRQFRLIREDMFGDLRSAVQAELDALADDTPFAAAARSHRTKIRRYEVPCASDVTFGYKHGLELEIRILQPQFARKQESHKRTEAWSGRLSPGAFVCAVDEVGTAIFFLVSVSTKVNAPSSEEDKRSLADDPKAAYVWLQPIDKTADGVVAALSWYKGLSGPQRRRLLEFPGILLPSALPPLEALQKMSARMDFPFQDILAYPEDVDGQLPAPLYTLRPGFSFDLSCLCNDGSKLTFSASDEPDAATLSAHSTLDPTQAAAILNSLKRCIAITQGPPGTGKSYTGEALIKVLLANKRRARLGPIICICYTNHALDQLLEHLLDKGVEQIVRIGSRSKSERLAQVNLWTVASGLTRTRTEGKAMYESRSALEFHSEAISKKLHAFKHASADEMVESFLAESAPGWHRQIFGPREPEGEEGWTTVKKKKDTKATLRKWLQAGPILATEPRSMDELMTLDPATLSRQERMILHQNWIQEASEDRLDESITGLCSDYYGQRNRDEGIKADVNLRCLEQANIIGITTTGLARNLDLIRRTRAKVLVCEEAGEVLEGHLLTALLPSIEHAILIGDHLQLRPQIQDWRLQKANPAGEKYSLDVSLFERLVQNIETRDADGVLRSRPCIPFSILDTQRRMHPSIADLVRSTLYESLIDADNVREYPPVTGMAKRLFWLHHQQLETNHEKQDAADTSHSNEFEVGMVSALVSHLLRQDDYKAGEIAVLTPYLGQLQKLRKALGKTMQIVLNERDTEDLTASDLSADPLPPQLSKSSSLAEVRVATVDNFQGEEAKVVIVSLVRSNQDKRPGFLNTSNRINVLLSRAKHGMYLVGNASTFATVPMWADVLRLLQADGNFGTELQLQCPRHQSTDICVQTPEDFLIKAPDGGCTLRCERRLGCGHACTGPCHADTLHQAVKCLEPCARFKDGCDHTCPRVCGEPCEDRCNRMVDGLKIVLGCGHEVSSAPCWQAQDPSKMRCKVRVSKKIPDCGHSVLFPCSVDVTTPDYECREVCSDDLLCGHACNRRCYSCCRRINGEVTKDHGNCTQKCGRDFTNCSHSCKTGCHDGSACPPCQQPCESRCSHSKCSQMCSEPCVPCAEMSCSSACPHSRCLMPCAAPCNWVPCSLRCDKLLSCGHRCPSLCGEKCPTSDFCQICASDDVKSMIGMSDHYQMDEKEIPTAVKGPLVPFSSSGDGKIKVCPQCRGPLRNVARYGRLVRRGMLDEATKKFITWSTSKLDYLTLALADAEQALDSQAATGQRRAGVEPKTSELVDMTRSRLRRFEAICASLSGGDQMLSVRKDLTVHVRKVRKDEQPYQRVATRARFGGFGGGEVEVQMGVYLKAVAMRLRCEVVALEHYFARHDKSKDGKFDMDDYIQDFKQVMEVSEERRLWRVKAEAHILFARLYCIAHVYRQTLVGKLVPGQSPRELGEAQIQIAQDILLRTPSTQDLQPQVDKLETNFRNTFYAPVTGEERLAVYKAMSQEFLGTGHWYTCEQGHPFTVGECGMPMERARCPECGGVVGGQNHTPAVGVSQATDMEELGRDVGRMGL</sequence>
<keyword evidence="2" id="KW-0963">Cytoplasm</keyword>
<dbReference type="Proteomes" id="UP000770015">
    <property type="component" value="Unassembled WGS sequence"/>
</dbReference>
<keyword evidence="8" id="KW-0391">Immunity</keyword>
<keyword evidence="3" id="KW-0479">Metal-binding</keyword>